<gene>
    <name evidence="6" type="ORF">LX15_002578</name>
</gene>
<dbReference type="PANTHER" id="PTHR43712:SF2">
    <property type="entry name" value="O-METHYLTRANSFERASE CICE"/>
    <property type="match status" value="1"/>
</dbReference>
<dbReference type="SUPFAM" id="SSF53335">
    <property type="entry name" value="S-adenosyl-L-methionine-dependent methyltransferases"/>
    <property type="match status" value="1"/>
</dbReference>
<dbReference type="Pfam" id="PF08100">
    <property type="entry name" value="Dimerisation"/>
    <property type="match status" value="1"/>
</dbReference>
<dbReference type="SUPFAM" id="SSF46785">
    <property type="entry name" value="Winged helix' DNA-binding domain"/>
    <property type="match status" value="1"/>
</dbReference>
<evidence type="ECO:0000313" key="6">
    <source>
        <dbReference type="EMBL" id="MCP2258880.1"/>
    </source>
</evidence>
<dbReference type="InterPro" id="IPR012967">
    <property type="entry name" value="COMT_dimerisation"/>
</dbReference>
<dbReference type="PANTHER" id="PTHR43712">
    <property type="entry name" value="PUTATIVE (AFU_ORTHOLOGUE AFUA_4G14580)-RELATED"/>
    <property type="match status" value="1"/>
</dbReference>
<dbReference type="InterPro" id="IPR016461">
    <property type="entry name" value="COMT-like"/>
</dbReference>
<dbReference type="InterPro" id="IPR001077">
    <property type="entry name" value="COMT_C"/>
</dbReference>
<comment type="caution">
    <text evidence="6">The sequence shown here is derived from an EMBL/GenBank/DDBJ whole genome shotgun (WGS) entry which is preliminary data.</text>
</comment>
<dbReference type="InterPro" id="IPR029063">
    <property type="entry name" value="SAM-dependent_MTases_sf"/>
</dbReference>
<evidence type="ECO:0000259" key="5">
    <source>
        <dbReference type="Pfam" id="PF08100"/>
    </source>
</evidence>
<name>A0ABT1HTN8_STRSD</name>
<dbReference type="Gene3D" id="3.40.50.150">
    <property type="entry name" value="Vaccinia Virus protein VP39"/>
    <property type="match status" value="1"/>
</dbReference>
<dbReference type="PIRSF" id="PIRSF005739">
    <property type="entry name" value="O-mtase"/>
    <property type="match status" value="1"/>
</dbReference>
<evidence type="ECO:0000259" key="4">
    <source>
        <dbReference type="Pfam" id="PF00891"/>
    </source>
</evidence>
<dbReference type="Pfam" id="PF00891">
    <property type="entry name" value="Methyltransf_2"/>
    <property type="match status" value="1"/>
</dbReference>
<dbReference type="InterPro" id="IPR036390">
    <property type="entry name" value="WH_DNA-bd_sf"/>
</dbReference>
<dbReference type="Gene3D" id="1.10.287.1350">
    <property type="match status" value="1"/>
</dbReference>
<keyword evidence="2" id="KW-0808">Transferase</keyword>
<dbReference type="Proteomes" id="UP001205311">
    <property type="component" value="Unassembled WGS sequence"/>
</dbReference>
<evidence type="ECO:0000313" key="7">
    <source>
        <dbReference type="Proteomes" id="UP001205311"/>
    </source>
</evidence>
<dbReference type="PROSITE" id="PS51683">
    <property type="entry name" value="SAM_OMT_II"/>
    <property type="match status" value="1"/>
</dbReference>
<protein>
    <submittedName>
        <fullName evidence="6">O-methyltransferase</fullName>
    </submittedName>
</protein>
<evidence type="ECO:0000256" key="3">
    <source>
        <dbReference type="ARBA" id="ARBA00022691"/>
    </source>
</evidence>
<evidence type="ECO:0000256" key="1">
    <source>
        <dbReference type="ARBA" id="ARBA00022603"/>
    </source>
</evidence>
<keyword evidence="7" id="KW-1185">Reference proteome</keyword>
<dbReference type="RefSeq" id="WP_253669790.1">
    <property type="nucleotide sequence ID" value="NZ_JAMTCP010000011.1"/>
</dbReference>
<keyword evidence="3" id="KW-0949">S-adenosyl-L-methionine</keyword>
<sequence>MTKPGAAPADARQTVLDWMKGSTALHVLGAVTRMSLADAIGDGEADVGDLARAYDIPEDRMLRFLRALADLGLCAERGPGRFALTEVGSLLRTGRPGSMRDHVRLITDPMTQRPWSRLESCLRGDRTAFEHVFDMPIFAYLARNPELSTTYNAVMGQLTEQVAASMFDHYDFDRFATVTDVGGGNGSLLTAILRRHPHLRGVLFDSATGAAQAGDRMTAAGVSERCSIVTGDFFRSVPSGSDLYLLKWILHDWDDERAALILRRCREAMTPHSTLLIIDRVLPDQSAPGVPRDPDLSDLTMMVLYGGRERGRADFERLCASTGLSVTDVVPLPPHIGVSLVEAVPVRAAGDPCPVEETTVHSAGA</sequence>
<dbReference type="EMBL" id="JAMTCP010000011">
    <property type="protein sequence ID" value="MCP2258880.1"/>
    <property type="molecule type" value="Genomic_DNA"/>
</dbReference>
<dbReference type="Gene3D" id="1.10.10.10">
    <property type="entry name" value="Winged helix-like DNA-binding domain superfamily/Winged helix DNA-binding domain"/>
    <property type="match status" value="1"/>
</dbReference>
<feature type="domain" description="O-methyltransferase C-terminal" evidence="4">
    <location>
        <begin position="115"/>
        <end position="324"/>
    </location>
</feature>
<accession>A0ABT1HTN8</accession>
<proteinExistence type="predicted"/>
<organism evidence="6 7">
    <name type="scientific">Streptoalloteichus tenebrarius (strain ATCC 17920 / DSM 40477 / JCM 4838 / CBS 697.72 / NBRC 16177 / NCIMB 11028 / NRRL B-12390 / A12253. 1 / ISP 5477)</name>
    <name type="common">Streptomyces tenebrarius</name>
    <dbReference type="NCBI Taxonomy" id="1933"/>
    <lineage>
        <taxon>Bacteria</taxon>
        <taxon>Bacillati</taxon>
        <taxon>Actinomycetota</taxon>
        <taxon>Actinomycetes</taxon>
        <taxon>Pseudonocardiales</taxon>
        <taxon>Pseudonocardiaceae</taxon>
        <taxon>Streptoalloteichus</taxon>
    </lineage>
</organism>
<reference evidence="6 7" key="1">
    <citation type="submission" date="2022-06" db="EMBL/GenBank/DDBJ databases">
        <title>Genomic Encyclopedia of Archaeal and Bacterial Type Strains, Phase II (KMG-II): from individual species to whole genera.</title>
        <authorList>
            <person name="Goeker M."/>
        </authorList>
    </citation>
    <scope>NUCLEOTIDE SEQUENCE [LARGE SCALE GENOMIC DNA]</scope>
    <source>
        <strain evidence="6 7">DSM 40477</strain>
    </source>
</reference>
<keyword evidence="1" id="KW-0489">Methyltransferase</keyword>
<feature type="domain" description="O-methyltransferase dimerisation" evidence="5">
    <location>
        <begin position="18"/>
        <end position="91"/>
    </location>
</feature>
<dbReference type="InterPro" id="IPR036388">
    <property type="entry name" value="WH-like_DNA-bd_sf"/>
</dbReference>
<evidence type="ECO:0000256" key="2">
    <source>
        <dbReference type="ARBA" id="ARBA00022679"/>
    </source>
</evidence>